<protein>
    <submittedName>
        <fullName evidence="1">Uncharacterized protein</fullName>
    </submittedName>
</protein>
<reference evidence="1 2" key="1">
    <citation type="journal article" date="2017" name="Curr. Biol.">
        <title>Genome architecture and evolution of a unichromosomal asexual nematode.</title>
        <authorList>
            <person name="Fradin H."/>
            <person name="Zegar C."/>
            <person name="Gutwein M."/>
            <person name="Lucas J."/>
            <person name="Kovtun M."/>
            <person name="Corcoran D."/>
            <person name="Baugh L.R."/>
            <person name="Kiontke K."/>
            <person name="Gunsalus K."/>
            <person name="Fitch D.H."/>
            <person name="Piano F."/>
        </authorList>
    </citation>
    <scope>NUCLEOTIDE SEQUENCE [LARGE SCALE GENOMIC DNA]</scope>
    <source>
        <strain evidence="1">PF1309</strain>
    </source>
</reference>
<accession>A0A2A2KDE6</accession>
<organism evidence="1 2">
    <name type="scientific">Diploscapter pachys</name>
    <dbReference type="NCBI Taxonomy" id="2018661"/>
    <lineage>
        <taxon>Eukaryota</taxon>
        <taxon>Metazoa</taxon>
        <taxon>Ecdysozoa</taxon>
        <taxon>Nematoda</taxon>
        <taxon>Chromadorea</taxon>
        <taxon>Rhabditida</taxon>
        <taxon>Rhabditina</taxon>
        <taxon>Rhabditomorpha</taxon>
        <taxon>Rhabditoidea</taxon>
        <taxon>Rhabditidae</taxon>
        <taxon>Diploscapter</taxon>
    </lineage>
</organism>
<evidence type="ECO:0000313" key="2">
    <source>
        <dbReference type="Proteomes" id="UP000218231"/>
    </source>
</evidence>
<keyword evidence="2" id="KW-1185">Reference proteome</keyword>
<name>A0A2A2KDE6_9BILA</name>
<evidence type="ECO:0000313" key="1">
    <source>
        <dbReference type="EMBL" id="PAV71903.1"/>
    </source>
</evidence>
<proteinExistence type="predicted"/>
<sequence>MMARRRAWPFIGQPVVVVTQRALFQRHAATADAAIELVAQHHQLVDTPAQVVAPARREALPVVGGGRVVTGQGIQGAGDVGQGNAQALGHLDYRHPAQHGPRITPLVAGIAGAVDQALGLVEVQGGHGHAATGGQLADAEQAFLGGRGLHRQ</sequence>
<dbReference type="AlphaFoldDB" id="A0A2A2KDE6"/>
<dbReference type="EMBL" id="LIAE01008894">
    <property type="protein sequence ID" value="PAV71903.1"/>
    <property type="molecule type" value="Genomic_DNA"/>
</dbReference>
<dbReference type="Proteomes" id="UP000218231">
    <property type="component" value="Unassembled WGS sequence"/>
</dbReference>
<gene>
    <name evidence="1" type="ORF">WR25_01485</name>
</gene>
<comment type="caution">
    <text evidence="1">The sequence shown here is derived from an EMBL/GenBank/DDBJ whole genome shotgun (WGS) entry which is preliminary data.</text>
</comment>